<keyword evidence="1" id="KW-0808">Transferase</keyword>
<sequence>MRYQKQKKIVQKRDKKFTNRTVTRIWQEEPLPTNPYLAATCRCHGYDLLELTKKCSFVDVLFLLFQGELPDRNQADLLEKLMIALINPGPRHPATRASMNAAVGKAEPAHILPTGLTVLSGAHLGGEEVSAAMHFLRKQGKKNASAVADELLSQPHENHWEGDWHIAPGFGTRFGGIDPIPQKIINVLEKLPAAGKAIKWGNKFVTAITRQGMGWLDTGLAAAVLYDLGFHYRAGAGLFQLLRAPGILAHGLELANKPITAMPFLDEEHYVIAKQARKE</sequence>
<organism evidence="1 2">
    <name type="scientific">Candidatus Electrothrix aarhusensis</name>
    <dbReference type="NCBI Taxonomy" id="1859131"/>
    <lineage>
        <taxon>Bacteria</taxon>
        <taxon>Pseudomonadati</taxon>
        <taxon>Thermodesulfobacteriota</taxon>
        <taxon>Desulfobulbia</taxon>
        <taxon>Desulfobulbales</taxon>
        <taxon>Desulfobulbaceae</taxon>
        <taxon>Candidatus Electrothrix</taxon>
    </lineage>
</organism>
<accession>A0A444IZN8</accession>
<proteinExistence type="predicted"/>
<dbReference type="InterPro" id="IPR016142">
    <property type="entry name" value="Citrate_synth-like_lrg_a-sub"/>
</dbReference>
<dbReference type="EMBL" id="MTKO01000066">
    <property type="protein sequence ID" value="RWX46306.1"/>
    <property type="molecule type" value="Genomic_DNA"/>
</dbReference>
<dbReference type="InterPro" id="IPR036969">
    <property type="entry name" value="Citrate_synthase_sf"/>
</dbReference>
<dbReference type="GO" id="GO:0036440">
    <property type="term" value="F:citrate synthase activity"/>
    <property type="evidence" value="ECO:0007669"/>
    <property type="project" value="UniProtKB-EC"/>
</dbReference>
<name>A0A444IZN8_9BACT</name>
<keyword evidence="2" id="KW-1185">Reference proteome</keyword>
<dbReference type="EC" id="2.3.3.1" evidence="1"/>
<dbReference type="Gene3D" id="1.10.580.10">
    <property type="entry name" value="Citrate Synthase, domain 1"/>
    <property type="match status" value="1"/>
</dbReference>
<gene>
    <name evidence="1" type="ORF">H206_03324</name>
</gene>
<dbReference type="AlphaFoldDB" id="A0A444IZN8"/>
<keyword evidence="1" id="KW-0012">Acyltransferase</keyword>
<protein>
    <submittedName>
        <fullName evidence="1">Citrate synthase</fullName>
        <ecNumber evidence="1">2.3.3.1</ecNumber>
    </submittedName>
</protein>
<reference evidence="1 2" key="1">
    <citation type="submission" date="2017-01" db="EMBL/GenBank/DDBJ databases">
        <title>The cable genome- insights into the physiology and evolution of filamentous bacteria capable of sulfide oxidation via long distance electron transfer.</title>
        <authorList>
            <person name="Schreiber L."/>
            <person name="Bjerg J.T."/>
            <person name="Boggild A."/>
            <person name="Van De Vossenberg J."/>
            <person name="Meysman F."/>
            <person name="Nielsen L.P."/>
            <person name="Schramm A."/>
            <person name="Kjeldsen K.U."/>
        </authorList>
    </citation>
    <scope>NUCLEOTIDE SEQUENCE [LARGE SCALE GENOMIC DNA]</scope>
    <source>
        <strain evidence="1">MCF</strain>
    </source>
</reference>
<evidence type="ECO:0000313" key="2">
    <source>
        <dbReference type="Proteomes" id="UP000287853"/>
    </source>
</evidence>
<evidence type="ECO:0000313" key="1">
    <source>
        <dbReference type="EMBL" id="RWX46306.1"/>
    </source>
</evidence>
<dbReference type="SUPFAM" id="SSF48256">
    <property type="entry name" value="Citrate synthase"/>
    <property type="match status" value="1"/>
</dbReference>
<comment type="caution">
    <text evidence="1">The sequence shown here is derived from an EMBL/GenBank/DDBJ whole genome shotgun (WGS) entry which is preliminary data.</text>
</comment>
<dbReference type="Proteomes" id="UP000287853">
    <property type="component" value="Unassembled WGS sequence"/>
</dbReference>